<evidence type="ECO:0000313" key="1">
    <source>
        <dbReference type="EMBL" id="CAI4213901.1"/>
    </source>
</evidence>
<comment type="caution">
    <text evidence="1">The sequence shown here is derived from an EMBL/GenBank/DDBJ whole genome shotgun (WGS) entry which is preliminary data.</text>
</comment>
<dbReference type="Proteomes" id="UP000838763">
    <property type="component" value="Unassembled WGS sequence"/>
</dbReference>
<sequence>MRSAAGVDKLWEDTGASVSIELFIKSHWEHEHNWLKNMEDLVQGGTSGKSGAAGCAALGNECNPMNGLSCADQFDRYGTTPLNKSSYWIFQAVRGMHSKFSELSRQLTQETLINGLRIGQMVSDFDGSEGSPGQAMGWIAGAATMGNAIGGMIPGVGGGIAAAMGVIGGLFTGLATLTRDQPHFEDCRRRRSQRRRVQLLPAPKWDTYETKIAKFFNGGWFLIDDDESIVRDTVSSIRNNIQKKVANDVIKAARFHLVADRRENDGEEYCFYLMRHNNNPNRENEWVEAEPGIYEKMASYGLGDREPYYSASINCALHGPENKDTIDLSNTVFGQIPTCYFNLPTVFIDPDNEVGCGSPFDDEKCSYLKSTPVS</sequence>
<organism evidence="1 2">
    <name type="scientific">Parascedosporium putredinis</name>
    <dbReference type="NCBI Taxonomy" id="1442378"/>
    <lineage>
        <taxon>Eukaryota</taxon>
        <taxon>Fungi</taxon>
        <taxon>Dikarya</taxon>
        <taxon>Ascomycota</taxon>
        <taxon>Pezizomycotina</taxon>
        <taxon>Sordariomycetes</taxon>
        <taxon>Hypocreomycetidae</taxon>
        <taxon>Microascales</taxon>
        <taxon>Microascaceae</taxon>
        <taxon>Parascedosporium</taxon>
    </lineage>
</organism>
<reference evidence="1" key="1">
    <citation type="submission" date="2022-11" db="EMBL/GenBank/DDBJ databases">
        <authorList>
            <person name="Scott C."/>
            <person name="Bruce N."/>
        </authorList>
    </citation>
    <scope>NUCLEOTIDE SEQUENCE</scope>
</reference>
<dbReference type="AlphaFoldDB" id="A0A9P1M8Q1"/>
<proteinExistence type="predicted"/>
<gene>
    <name evidence="1" type="ORF">PPNO1_LOCUS3645</name>
</gene>
<keyword evidence="2" id="KW-1185">Reference proteome</keyword>
<name>A0A9P1M8Q1_9PEZI</name>
<accession>A0A9P1M8Q1</accession>
<evidence type="ECO:0000313" key="2">
    <source>
        <dbReference type="Proteomes" id="UP000838763"/>
    </source>
</evidence>
<protein>
    <submittedName>
        <fullName evidence="1">Uncharacterized protein</fullName>
    </submittedName>
</protein>
<dbReference type="EMBL" id="CALLCH030000009">
    <property type="protein sequence ID" value="CAI4213901.1"/>
    <property type="molecule type" value="Genomic_DNA"/>
</dbReference>
<dbReference type="OrthoDB" id="5099141at2759"/>